<evidence type="ECO:0000256" key="9">
    <source>
        <dbReference type="PIRSR" id="PIRSR005384-2"/>
    </source>
</evidence>
<feature type="binding site" evidence="9">
    <location>
        <position position="106"/>
    </location>
    <ligand>
        <name>D-ribulose 5-phosphate</name>
        <dbReference type="ChEBI" id="CHEBI:58121"/>
    </ligand>
</feature>
<feature type="binding site" evidence="9">
    <location>
        <position position="144"/>
    </location>
    <ligand>
        <name>D-ribulose 5-phosphate</name>
        <dbReference type="ChEBI" id="CHEBI:58121"/>
    </ligand>
</feature>
<reference evidence="10" key="1">
    <citation type="submission" date="2014-07" db="EMBL/GenBank/DDBJ databases">
        <authorList>
            <person name="Zhang J.E."/>
            <person name="Yang H."/>
            <person name="Guo J."/>
            <person name="Deng Z."/>
            <person name="Luo H."/>
            <person name="Luo M."/>
            <person name="Zhao B."/>
        </authorList>
    </citation>
    <scope>NUCLEOTIDE SEQUENCE</scope>
    <source>
        <strain evidence="10">AM4</strain>
    </source>
</reference>
<comment type="similarity">
    <text evidence="3">Belongs to the LacAB/RpiB family.</text>
</comment>
<dbReference type="InterPro" id="IPR011860">
    <property type="entry name" value="Rib-5-P_Isoase_Actino"/>
</dbReference>
<dbReference type="AlphaFoldDB" id="A0A1L7RKR6"/>
<dbReference type="NCBIfam" id="TIGR02133">
    <property type="entry name" value="RPI_actino"/>
    <property type="match status" value="1"/>
</dbReference>
<evidence type="ECO:0000256" key="6">
    <source>
        <dbReference type="ARBA" id="ARBA00014007"/>
    </source>
</evidence>
<dbReference type="SUPFAM" id="SSF89623">
    <property type="entry name" value="Ribose/Galactose isomerase RpiB/AlsB"/>
    <property type="match status" value="1"/>
</dbReference>
<dbReference type="InterPro" id="IPR003500">
    <property type="entry name" value="RpiB_LacA_LacB"/>
</dbReference>
<keyword evidence="7 10" id="KW-0413">Isomerase</keyword>
<comment type="subunit">
    <text evidence="4">Homodimer.</text>
</comment>
<feature type="binding site" evidence="9">
    <location>
        <begin position="14"/>
        <end position="15"/>
    </location>
    <ligand>
        <name>D-ribulose 5-phosphate</name>
        <dbReference type="ChEBI" id="CHEBI:58121"/>
    </ligand>
</feature>
<evidence type="ECO:0000256" key="8">
    <source>
        <dbReference type="ARBA" id="ARBA00032117"/>
    </source>
</evidence>
<dbReference type="GO" id="GO:0004751">
    <property type="term" value="F:ribose-5-phosphate isomerase activity"/>
    <property type="evidence" value="ECO:0007669"/>
    <property type="project" value="UniProtKB-EC"/>
</dbReference>
<comment type="catalytic activity">
    <reaction evidence="1">
        <text>aldehydo-D-ribose 5-phosphate = D-ribulose 5-phosphate</text>
        <dbReference type="Rhea" id="RHEA:14657"/>
        <dbReference type="ChEBI" id="CHEBI:58121"/>
        <dbReference type="ChEBI" id="CHEBI:58273"/>
        <dbReference type="EC" id="5.3.1.6"/>
    </reaction>
</comment>
<evidence type="ECO:0000256" key="2">
    <source>
        <dbReference type="ARBA" id="ARBA00004988"/>
    </source>
</evidence>
<evidence type="ECO:0000256" key="3">
    <source>
        <dbReference type="ARBA" id="ARBA00008754"/>
    </source>
</evidence>
<proteinExistence type="inferred from homology"/>
<dbReference type="Pfam" id="PF02502">
    <property type="entry name" value="LacAB_rpiB"/>
    <property type="match status" value="1"/>
</dbReference>
<dbReference type="EC" id="5.3.1.6" evidence="5"/>
<feature type="binding site" evidence="9">
    <location>
        <position position="116"/>
    </location>
    <ligand>
        <name>D-ribulose 5-phosphate</name>
        <dbReference type="ChEBI" id="CHEBI:58121"/>
    </ligand>
</feature>
<dbReference type="GO" id="GO:0009052">
    <property type="term" value="P:pentose-phosphate shunt, non-oxidative branch"/>
    <property type="evidence" value="ECO:0007669"/>
    <property type="project" value="TreeGrafter"/>
</dbReference>
<feature type="binding site" evidence="9">
    <location>
        <position position="140"/>
    </location>
    <ligand>
        <name>D-ribulose 5-phosphate</name>
        <dbReference type="ChEBI" id="CHEBI:58121"/>
    </ligand>
</feature>
<sequence>MGHNLLMRIHIGTDHAGFELKGILVDHWRQAGHEVVDHGCYVYDRMDDYPEFCIACAEAVVADPGSLGVVLGGSGNGEQIAANLVDGVRAALVWNEEVARLARQHNDANVAGLGARMHSTDEAVRILDAFIAEPFSGDQRHQNRIDQMAAYEARRSHPQD</sequence>
<name>A0A1L7RKR6_9ACTO</name>
<evidence type="ECO:0000256" key="1">
    <source>
        <dbReference type="ARBA" id="ARBA00001713"/>
    </source>
</evidence>
<dbReference type="NCBIfam" id="NF004051">
    <property type="entry name" value="PRK05571.1"/>
    <property type="match status" value="1"/>
</dbReference>
<accession>A0A1L7RKR6</accession>
<evidence type="ECO:0000256" key="5">
    <source>
        <dbReference type="ARBA" id="ARBA00011959"/>
    </source>
</evidence>
<gene>
    <name evidence="10" type="ORF">AAM4_0083</name>
</gene>
<dbReference type="PANTHER" id="PTHR30345:SF0">
    <property type="entry name" value="DNA DAMAGE-REPAIR_TOLERATION PROTEIN DRT102"/>
    <property type="match status" value="1"/>
</dbReference>
<dbReference type="GO" id="GO:0019316">
    <property type="term" value="P:D-allose catabolic process"/>
    <property type="evidence" value="ECO:0007669"/>
    <property type="project" value="TreeGrafter"/>
</dbReference>
<evidence type="ECO:0000313" key="10">
    <source>
        <dbReference type="EMBL" id="CED89978.1"/>
    </source>
</evidence>
<dbReference type="PIRSF" id="PIRSF005384">
    <property type="entry name" value="RpiB_LacA_B"/>
    <property type="match status" value="1"/>
</dbReference>
<feature type="binding site" evidence="9">
    <location>
        <begin position="73"/>
        <end position="77"/>
    </location>
    <ligand>
        <name>D-ribulose 5-phosphate</name>
        <dbReference type="ChEBI" id="CHEBI:58121"/>
    </ligand>
</feature>
<dbReference type="NCBIfam" id="TIGR00689">
    <property type="entry name" value="rpiB_lacA_lacB"/>
    <property type="match status" value="1"/>
</dbReference>
<evidence type="ECO:0000256" key="7">
    <source>
        <dbReference type="ARBA" id="ARBA00023235"/>
    </source>
</evidence>
<protein>
    <recommendedName>
        <fullName evidence="6">Ribose-5-phosphate isomerase B</fullName>
        <ecNumber evidence="5">5.3.1.6</ecNumber>
    </recommendedName>
    <alternativeName>
        <fullName evidence="8">Phosphoriboisomerase B</fullName>
    </alternativeName>
</protein>
<dbReference type="Gene3D" id="3.40.1400.10">
    <property type="entry name" value="Sugar-phosphate isomerase, RpiB/LacA/LacB"/>
    <property type="match status" value="1"/>
</dbReference>
<comment type="pathway">
    <text evidence="2">Carbohydrate degradation; pentose phosphate pathway; D-ribose 5-phosphate from D-ribulose 5-phosphate (non-oxidative stage): step 1/1.</text>
</comment>
<dbReference type="PANTHER" id="PTHR30345">
    <property type="entry name" value="RIBOSE-5-PHOSPHATE ISOMERASE B"/>
    <property type="match status" value="1"/>
</dbReference>
<dbReference type="EMBL" id="LK995461">
    <property type="protein sequence ID" value="CED89978.1"/>
    <property type="molecule type" value="Genomic_DNA"/>
</dbReference>
<evidence type="ECO:0000256" key="4">
    <source>
        <dbReference type="ARBA" id="ARBA00011738"/>
    </source>
</evidence>
<dbReference type="InterPro" id="IPR036569">
    <property type="entry name" value="RpiB_LacA_LacB_sf"/>
</dbReference>
<organism evidence="10">
    <name type="scientific">Actinomyces succiniciruminis</name>
    <dbReference type="NCBI Taxonomy" id="1522002"/>
    <lineage>
        <taxon>Bacteria</taxon>
        <taxon>Bacillati</taxon>
        <taxon>Actinomycetota</taxon>
        <taxon>Actinomycetes</taxon>
        <taxon>Actinomycetales</taxon>
        <taxon>Actinomycetaceae</taxon>
        <taxon>Actinomyces</taxon>
    </lineage>
</organism>